<reference evidence="4 5" key="1">
    <citation type="submission" date="2021-08" db="EMBL/GenBank/DDBJ databases">
        <authorList>
            <person name="Tuo L."/>
        </authorList>
    </citation>
    <scope>NUCLEOTIDE SEQUENCE [LARGE SCALE GENOMIC DNA]</scope>
    <source>
        <strain evidence="4 5">JCM 31229</strain>
    </source>
</reference>
<dbReference type="SMART" id="SM00448">
    <property type="entry name" value="REC"/>
    <property type="match status" value="1"/>
</dbReference>
<dbReference type="PROSITE" id="PS50110">
    <property type="entry name" value="RESPONSE_REGULATORY"/>
    <property type="match status" value="1"/>
</dbReference>
<protein>
    <submittedName>
        <fullName evidence="4">Response regulator</fullName>
    </submittedName>
</protein>
<comment type="caution">
    <text evidence="4">The sequence shown here is derived from an EMBL/GenBank/DDBJ whole genome shotgun (WGS) entry which is preliminary data.</text>
</comment>
<name>A0ABS7PVQ2_9SPHN</name>
<keyword evidence="1 2" id="KW-0597">Phosphoprotein</keyword>
<dbReference type="InterPro" id="IPR050595">
    <property type="entry name" value="Bact_response_regulator"/>
</dbReference>
<dbReference type="Pfam" id="PF00072">
    <property type="entry name" value="Response_reg"/>
    <property type="match status" value="1"/>
</dbReference>
<dbReference type="Gene3D" id="3.40.50.2300">
    <property type="match status" value="1"/>
</dbReference>
<evidence type="ECO:0000313" key="5">
    <source>
        <dbReference type="Proteomes" id="UP000706039"/>
    </source>
</evidence>
<keyword evidence="5" id="KW-1185">Reference proteome</keyword>
<feature type="modified residue" description="4-aspartylphosphate" evidence="2">
    <location>
        <position position="66"/>
    </location>
</feature>
<dbReference type="SUPFAM" id="SSF52172">
    <property type="entry name" value="CheY-like"/>
    <property type="match status" value="1"/>
</dbReference>
<sequence>MASAFGETGVPPGYRVLLVEDDSLLAEIASEQLESIGCTVAHVAPDAEAAIAWVDGGGEVDLLFADIVMPGMNGVALAVYLSDRRPDIRVLLTTGYGAALVDEQSRHYRVIGKPWRSEEIAAEICGVASRPIRPVLNI</sequence>
<evidence type="ECO:0000256" key="1">
    <source>
        <dbReference type="ARBA" id="ARBA00022553"/>
    </source>
</evidence>
<evidence type="ECO:0000256" key="2">
    <source>
        <dbReference type="PROSITE-ProRule" id="PRU00169"/>
    </source>
</evidence>
<proteinExistence type="predicted"/>
<dbReference type="RefSeq" id="WP_222991162.1">
    <property type="nucleotide sequence ID" value="NZ_JAINVV010000008.1"/>
</dbReference>
<dbReference type="InterPro" id="IPR001789">
    <property type="entry name" value="Sig_transdc_resp-reg_receiver"/>
</dbReference>
<dbReference type="Proteomes" id="UP000706039">
    <property type="component" value="Unassembled WGS sequence"/>
</dbReference>
<dbReference type="InterPro" id="IPR011006">
    <property type="entry name" value="CheY-like_superfamily"/>
</dbReference>
<dbReference type="EMBL" id="JAINVV010000008">
    <property type="protein sequence ID" value="MBY8824069.1"/>
    <property type="molecule type" value="Genomic_DNA"/>
</dbReference>
<dbReference type="PANTHER" id="PTHR44591:SF21">
    <property type="entry name" value="TWO-COMPONENT RESPONSE REGULATOR"/>
    <property type="match status" value="1"/>
</dbReference>
<feature type="domain" description="Response regulatory" evidence="3">
    <location>
        <begin position="15"/>
        <end position="128"/>
    </location>
</feature>
<evidence type="ECO:0000259" key="3">
    <source>
        <dbReference type="PROSITE" id="PS50110"/>
    </source>
</evidence>
<evidence type="ECO:0000313" key="4">
    <source>
        <dbReference type="EMBL" id="MBY8824069.1"/>
    </source>
</evidence>
<dbReference type="PANTHER" id="PTHR44591">
    <property type="entry name" value="STRESS RESPONSE REGULATOR PROTEIN 1"/>
    <property type="match status" value="1"/>
</dbReference>
<organism evidence="4 5">
    <name type="scientific">Sphingomonas colocasiae</name>
    <dbReference type="NCBI Taxonomy" id="1848973"/>
    <lineage>
        <taxon>Bacteria</taxon>
        <taxon>Pseudomonadati</taxon>
        <taxon>Pseudomonadota</taxon>
        <taxon>Alphaproteobacteria</taxon>
        <taxon>Sphingomonadales</taxon>
        <taxon>Sphingomonadaceae</taxon>
        <taxon>Sphingomonas</taxon>
    </lineage>
</organism>
<accession>A0ABS7PVQ2</accession>
<gene>
    <name evidence="4" type="ORF">K7G82_17325</name>
</gene>